<protein>
    <recommendedName>
        <fullName evidence="9 10">Signal recognition particle subunit SRP68</fullName>
        <shortName evidence="10">SRP68</shortName>
    </recommendedName>
</protein>
<comment type="function">
    <text evidence="10">Component of the signal recognition particle (SRP) complex, a ribonucleoprotein complex that mediates the cotranslational targeting of secretory and membrane proteins to the endoplasmic reticulum (ER). The SRP complex interacts with the signal sequence in nascent secretory and membrane proteins and directs them to the membrane of the ER.</text>
</comment>
<evidence type="ECO:0000256" key="9">
    <source>
        <dbReference type="ARBA" id="ARBA00029498"/>
    </source>
</evidence>
<dbReference type="InterPro" id="IPR038253">
    <property type="entry name" value="SRP68_N_sf"/>
</dbReference>
<evidence type="ECO:0000256" key="5">
    <source>
        <dbReference type="ARBA" id="ARBA00022884"/>
    </source>
</evidence>
<keyword evidence="5 10" id="KW-0694">RNA-binding</keyword>
<keyword evidence="8 10" id="KW-0687">Ribonucleoprotein</keyword>
<dbReference type="PIRSF" id="PIRSF038995">
    <property type="entry name" value="SRP68"/>
    <property type="match status" value="1"/>
</dbReference>
<dbReference type="InterPro" id="IPR026258">
    <property type="entry name" value="SRP68"/>
</dbReference>
<dbReference type="Pfam" id="PF16969">
    <property type="entry name" value="SRP68"/>
    <property type="match status" value="1"/>
</dbReference>
<keyword evidence="6 10" id="KW-0733">Signal recognition particle</keyword>
<comment type="subcellular location">
    <subcellularLocation>
        <location evidence="1 10">Cytoplasm</location>
    </subcellularLocation>
    <subcellularLocation>
        <location evidence="2">Nucleus</location>
        <location evidence="2">Nucleolus</location>
    </subcellularLocation>
</comment>
<organism evidence="11 12">
    <name type="scientific">Golovinomyces cichoracearum</name>
    <dbReference type="NCBI Taxonomy" id="62708"/>
    <lineage>
        <taxon>Eukaryota</taxon>
        <taxon>Fungi</taxon>
        <taxon>Dikarya</taxon>
        <taxon>Ascomycota</taxon>
        <taxon>Pezizomycotina</taxon>
        <taxon>Leotiomycetes</taxon>
        <taxon>Erysiphales</taxon>
        <taxon>Erysiphaceae</taxon>
        <taxon>Golovinomyces</taxon>
    </lineage>
</organism>
<evidence type="ECO:0000313" key="12">
    <source>
        <dbReference type="Proteomes" id="UP000285405"/>
    </source>
</evidence>
<reference evidence="11 12" key="1">
    <citation type="journal article" date="2018" name="BMC Genomics">
        <title>Comparative genome analyses reveal sequence features reflecting distinct modes of host-adaptation between dicot and monocot powdery mildew.</title>
        <authorList>
            <person name="Wu Y."/>
            <person name="Ma X."/>
            <person name="Pan Z."/>
            <person name="Kale S.D."/>
            <person name="Song Y."/>
            <person name="King H."/>
            <person name="Zhang Q."/>
            <person name="Presley C."/>
            <person name="Deng X."/>
            <person name="Wei C.I."/>
            <person name="Xiao S."/>
        </authorList>
    </citation>
    <scope>NUCLEOTIDE SEQUENCE [LARGE SCALE GENOMIC DNA]</scope>
    <source>
        <strain evidence="11">UCSC1</strain>
    </source>
</reference>
<evidence type="ECO:0000256" key="7">
    <source>
        <dbReference type="ARBA" id="ARBA00023242"/>
    </source>
</evidence>
<dbReference type="GO" id="GO:0006614">
    <property type="term" value="P:SRP-dependent cotranslational protein targeting to membrane"/>
    <property type="evidence" value="ECO:0007669"/>
    <property type="project" value="InterPro"/>
</dbReference>
<evidence type="ECO:0000256" key="8">
    <source>
        <dbReference type="ARBA" id="ARBA00023274"/>
    </source>
</evidence>
<dbReference type="GO" id="GO:0005786">
    <property type="term" value="C:signal recognition particle, endoplasmic reticulum targeting"/>
    <property type="evidence" value="ECO:0007669"/>
    <property type="project" value="UniProtKB-KW"/>
</dbReference>
<evidence type="ECO:0000313" key="11">
    <source>
        <dbReference type="EMBL" id="RKF75684.1"/>
    </source>
</evidence>
<keyword evidence="4 10" id="KW-0963">Cytoplasm</keyword>
<gene>
    <name evidence="11" type="ORF">GcC1_076018</name>
</gene>
<dbReference type="PANTHER" id="PTHR12860:SF0">
    <property type="entry name" value="SIGNAL RECOGNITION PARTICLE SUBUNIT SRP68"/>
    <property type="match status" value="1"/>
</dbReference>
<keyword evidence="7" id="KW-0539">Nucleus</keyword>
<accession>A0A420IMA6</accession>
<dbReference type="EMBL" id="MCBR01007698">
    <property type="protein sequence ID" value="RKF75684.1"/>
    <property type="molecule type" value="Genomic_DNA"/>
</dbReference>
<evidence type="ECO:0000256" key="2">
    <source>
        <dbReference type="ARBA" id="ARBA00004604"/>
    </source>
</evidence>
<dbReference type="Gene3D" id="1.10.3450.40">
    <property type="entry name" value="Signal recognition particle, SRP68 subunit, RNA-binding domain"/>
    <property type="match status" value="1"/>
</dbReference>
<dbReference type="GO" id="GO:0030942">
    <property type="term" value="F:endoplasmic reticulum signal peptide binding"/>
    <property type="evidence" value="ECO:0007669"/>
    <property type="project" value="InterPro"/>
</dbReference>
<name>A0A420IMA6_9PEZI</name>
<dbReference type="GO" id="GO:0005047">
    <property type="term" value="F:signal recognition particle binding"/>
    <property type="evidence" value="ECO:0007669"/>
    <property type="project" value="InterPro"/>
</dbReference>
<dbReference type="Proteomes" id="UP000285405">
    <property type="component" value="Unassembled WGS sequence"/>
</dbReference>
<dbReference type="OrthoDB" id="10255118at2759"/>
<dbReference type="PANTHER" id="PTHR12860">
    <property type="entry name" value="SIGNAL RECOGNITION PARTICLE 68 KDA PROTEIN"/>
    <property type="match status" value="1"/>
</dbReference>
<dbReference type="GO" id="GO:0008312">
    <property type="term" value="F:7S RNA binding"/>
    <property type="evidence" value="ECO:0007669"/>
    <property type="project" value="InterPro"/>
</dbReference>
<dbReference type="CDD" id="cd15481">
    <property type="entry name" value="SRP68-RBD"/>
    <property type="match status" value="1"/>
</dbReference>
<evidence type="ECO:0000256" key="1">
    <source>
        <dbReference type="ARBA" id="ARBA00004496"/>
    </source>
</evidence>
<evidence type="ECO:0000256" key="6">
    <source>
        <dbReference type="ARBA" id="ARBA00023135"/>
    </source>
</evidence>
<proteinExistence type="inferred from homology"/>
<comment type="similarity">
    <text evidence="3 10">Belongs to the SRP68 family.</text>
</comment>
<dbReference type="AlphaFoldDB" id="A0A420IMA6"/>
<dbReference type="GO" id="GO:0005730">
    <property type="term" value="C:nucleolus"/>
    <property type="evidence" value="ECO:0007669"/>
    <property type="project" value="UniProtKB-SubCell"/>
</dbReference>
<evidence type="ECO:0000256" key="10">
    <source>
        <dbReference type="PIRNR" id="PIRNR038995"/>
    </source>
</evidence>
<sequence length="624" mass="70068">MEITKFVLSGREKARLNGDWKNYQKQLSKRLRTVRRKLGIATKPRAKYVGGGVITAENINLSHEVAQHLLIFRRYGYMLLLTSERAWANAMCVREAHSAEKKGITGSARSYIISRLKKSTLYTRNLLDILKSGNVTGTGVNDMLEVRAYLATLLGTLEIEKKRWKNSLSYNSEAIIIYGVLGAITKNEVFKEIISDPVDPSIRYCAYQLQLNRKLAATEIARNFFPSSDTELVASIGSIDADFLNNKTVESGSDSVSAPKTINWRSRTISLEDAAIIAALKSIKDAEKKLSEILSNILTTKSNERATAYDDILTVSQEAVDATKRSINELESEGVSQDDQRIQILQIVRTAFTYDMISWRIGRNRVLLGYRDGMYGEGVLGHKNINSSQKAKKEGGIKRKLARLRRNVVLYDSILQSLTSIKELNGIAADTPLLEELDAKYEYFSSLKCLAIARSHSLLSNNRNALALLFKASVKCELAHTYFLSTMEEIEDSPIKISITPSEIQSLKAFLDGEVQRHRALVEIFNLSMIESEKEDSTLDCIPLIERLSDFPVREVNMSNLVVYPPVLEPAPVKPLFFDAAWNYIRYPGKEVEEDMKSFTQAKPSAKNQEHGNTARKGWFGLGL</sequence>
<evidence type="ECO:0000256" key="4">
    <source>
        <dbReference type="ARBA" id="ARBA00022490"/>
    </source>
</evidence>
<comment type="caution">
    <text evidence="11">The sequence shown here is derived from an EMBL/GenBank/DDBJ whole genome shotgun (WGS) entry which is preliminary data.</text>
</comment>
<dbReference type="InterPro" id="IPR034652">
    <property type="entry name" value="SRP68-RBD"/>
</dbReference>
<evidence type="ECO:0000256" key="3">
    <source>
        <dbReference type="ARBA" id="ARBA00009352"/>
    </source>
</evidence>